<dbReference type="Pfam" id="PF19798">
    <property type="entry name" value="Sulfotransfer_5"/>
    <property type="match status" value="1"/>
</dbReference>
<dbReference type="InterPro" id="IPR050571">
    <property type="entry name" value="Class-IV_PLP-Dep_Aminotrnsfr"/>
</dbReference>
<proteinExistence type="inferred from homology"/>
<dbReference type="PANTHER" id="PTHR42743:SF11">
    <property type="entry name" value="AMINODEOXYCHORISMATE LYASE"/>
    <property type="match status" value="1"/>
</dbReference>
<name>A0A382IRF1_9ZZZZ</name>
<dbReference type="AlphaFoldDB" id="A0A382IRF1"/>
<evidence type="ECO:0000256" key="1">
    <source>
        <dbReference type="ARBA" id="ARBA00009320"/>
    </source>
</evidence>
<sequence length="82" mass="9916">PRDILGKFCEKIGIIFSEEMLSWPRGARDTDGNWGKYWYKNVMNSTGFNEYKPKTVDVPERYEELYLECYSLYEKLHKLRIR</sequence>
<dbReference type="GO" id="GO:0019752">
    <property type="term" value="P:carboxylic acid metabolic process"/>
    <property type="evidence" value="ECO:0007669"/>
    <property type="project" value="TreeGrafter"/>
</dbReference>
<accession>A0A382IRF1</accession>
<organism evidence="2">
    <name type="scientific">marine metagenome</name>
    <dbReference type="NCBI Taxonomy" id="408172"/>
    <lineage>
        <taxon>unclassified sequences</taxon>
        <taxon>metagenomes</taxon>
        <taxon>ecological metagenomes</taxon>
    </lineage>
</organism>
<dbReference type="EMBL" id="UINC01068864">
    <property type="protein sequence ID" value="SVC01802.1"/>
    <property type="molecule type" value="Genomic_DNA"/>
</dbReference>
<comment type="similarity">
    <text evidence="1">Belongs to the class-IV pyridoxal-phosphate-dependent aminotransferase family.</text>
</comment>
<gene>
    <name evidence="2" type="ORF">METZ01_LOCUS254656</name>
</gene>
<reference evidence="2" key="1">
    <citation type="submission" date="2018-05" db="EMBL/GenBank/DDBJ databases">
        <authorList>
            <person name="Lanie J.A."/>
            <person name="Ng W.-L."/>
            <person name="Kazmierczak K.M."/>
            <person name="Andrzejewski T.M."/>
            <person name="Davidsen T.M."/>
            <person name="Wayne K.J."/>
            <person name="Tettelin H."/>
            <person name="Glass J.I."/>
            <person name="Rusch D."/>
            <person name="Podicherti R."/>
            <person name="Tsui H.-C.T."/>
            <person name="Winkler M.E."/>
        </authorList>
    </citation>
    <scope>NUCLEOTIDE SEQUENCE</scope>
</reference>
<protein>
    <submittedName>
        <fullName evidence="2">Uncharacterized protein</fullName>
    </submittedName>
</protein>
<dbReference type="PANTHER" id="PTHR42743">
    <property type="entry name" value="AMINO-ACID AMINOTRANSFERASE"/>
    <property type="match status" value="1"/>
</dbReference>
<evidence type="ECO:0000313" key="2">
    <source>
        <dbReference type="EMBL" id="SVC01802.1"/>
    </source>
</evidence>
<feature type="non-terminal residue" evidence="2">
    <location>
        <position position="1"/>
    </location>
</feature>